<protein>
    <submittedName>
        <fullName evidence="2">Uncharacterized protein</fullName>
    </submittedName>
</protein>
<dbReference type="InterPro" id="IPR046341">
    <property type="entry name" value="SET_dom_sf"/>
</dbReference>
<dbReference type="WBParaSite" id="nRc.2.0.1.t07930-RA">
    <property type="protein sequence ID" value="nRc.2.0.1.t07930-RA"/>
    <property type="gene ID" value="nRc.2.0.1.g07930"/>
</dbReference>
<dbReference type="AlphaFoldDB" id="A0A915I279"/>
<organism evidence="1 2">
    <name type="scientific">Romanomermis culicivorax</name>
    <name type="common">Nematode worm</name>
    <dbReference type="NCBI Taxonomy" id="13658"/>
    <lineage>
        <taxon>Eukaryota</taxon>
        <taxon>Metazoa</taxon>
        <taxon>Ecdysozoa</taxon>
        <taxon>Nematoda</taxon>
        <taxon>Enoplea</taxon>
        <taxon>Dorylaimia</taxon>
        <taxon>Mermithida</taxon>
        <taxon>Mermithoidea</taxon>
        <taxon>Mermithidae</taxon>
        <taxon>Romanomermis</taxon>
    </lineage>
</organism>
<accession>A0A915I279</accession>
<name>A0A915I279_ROMCU</name>
<dbReference type="Gene3D" id="2.170.270.10">
    <property type="entry name" value="SET domain"/>
    <property type="match status" value="1"/>
</dbReference>
<dbReference type="Proteomes" id="UP000887565">
    <property type="component" value="Unplaced"/>
</dbReference>
<sequence length="191" mass="21704">MFGAKLAGAGKFVGDFLQYTPSDGRIEWCVSLDPTTWTFALCKCRNEETSIKYLPKAMFILMCRRNIAASILCKFLKRVKCCKNMIKKSNEEYLNCYYCKKWFDGFCAKHPLIFIRETIPSVVPYTAHMTVPSFLKVRLSSIDGGGQGVFALFDLPRGLTFGPYGGKLSYKIWAQNSGYSWLTNYARGRSD</sequence>
<evidence type="ECO:0000313" key="2">
    <source>
        <dbReference type="WBParaSite" id="nRc.2.0.1.t07930-RA"/>
    </source>
</evidence>
<proteinExistence type="predicted"/>
<keyword evidence="1" id="KW-1185">Reference proteome</keyword>
<evidence type="ECO:0000313" key="1">
    <source>
        <dbReference type="Proteomes" id="UP000887565"/>
    </source>
</evidence>
<reference evidence="2" key="1">
    <citation type="submission" date="2022-11" db="UniProtKB">
        <authorList>
            <consortium name="WormBaseParasite"/>
        </authorList>
    </citation>
    <scope>IDENTIFICATION</scope>
</reference>